<dbReference type="InterPro" id="IPR037523">
    <property type="entry name" value="VOC_core"/>
</dbReference>
<keyword evidence="3" id="KW-1185">Reference proteome</keyword>
<dbReference type="STRING" id="157910.SAMN05445850_4769"/>
<dbReference type="EMBL" id="FNKX01000002">
    <property type="protein sequence ID" value="SDR48895.1"/>
    <property type="molecule type" value="Genomic_DNA"/>
</dbReference>
<dbReference type="InterPro" id="IPR004360">
    <property type="entry name" value="Glyas_Fos-R_dOase_dom"/>
</dbReference>
<evidence type="ECO:0000313" key="2">
    <source>
        <dbReference type="EMBL" id="SDR48895.1"/>
    </source>
</evidence>
<keyword evidence="2" id="KW-0223">Dioxygenase</keyword>
<gene>
    <name evidence="2" type="ORF">SAMN05445850_4769</name>
</gene>
<dbReference type="AlphaFoldDB" id="A0A1H1JGY7"/>
<evidence type="ECO:0000259" key="1">
    <source>
        <dbReference type="PROSITE" id="PS51819"/>
    </source>
</evidence>
<dbReference type="Gene3D" id="3.10.180.10">
    <property type="entry name" value="2,3-Dihydroxybiphenyl 1,2-Dioxygenase, domain 1"/>
    <property type="match status" value="1"/>
</dbReference>
<name>A0A1H1JGY7_9BURK</name>
<keyword evidence="2" id="KW-0560">Oxidoreductase</keyword>
<protein>
    <submittedName>
        <fullName evidence="2">Glyoxalase/Bleomycin resistance protein/Dioxygenase superfamily protein</fullName>
    </submittedName>
</protein>
<dbReference type="PROSITE" id="PS51819">
    <property type="entry name" value="VOC"/>
    <property type="match status" value="1"/>
</dbReference>
<sequence length="129" mass="14483">MKRTWTIIGVADVARSFKWYQSLFGQPETLPAHDYFGQIVDTDGTVLLCLHRWGAHEHPPLASRDRAEPGNGLLLFFRIDDFDDALLRARALVAGLEEEPNVNPNTGTKEFALRDPDGYYVMVSALDPP</sequence>
<dbReference type="GO" id="GO:0051213">
    <property type="term" value="F:dioxygenase activity"/>
    <property type="evidence" value="ECO:0007669"/>
    <property type="project" value="UniProtKB-KW"/>
</dbReference>
<dbReference type="InterPro" id="IPR029068">
    <property type="entry name" value="Glyas_Bleomycin-R_OHBP_Dase"/>
</dbReference>
<reference evidence="3" key="1">
    <citation type="submission" date="2016-10" db="EMBL/GenBank/DDBJ databases">
        <authorList>
            <person name="Varghese N."/>
            <person name="Submissions S."/>
        </authorList>
    </citation>
    <scope>NUCLEOTIDE SEQUENCE [LARGE SCALE GENOMIC DNA]</scope>
    <source>
        <strain evidence="3">DUS833</strain>
    </source>
</reference>
<dbReference type="RefSeq" id="WP_090810234.1">
    <property type="nucleotide sequence ID" value="NZ_FNKX01000002.1"/>
</dbReference>
<dbReference type="Pfam" id="PF00903">
    <property type="entry name" value="Glyoxalase"/>
    <property type="match status" value="1"/>
</dbReference>
<dbReference type="Proteomes" id="UP000199365">
    <property type="component" value="Unassembled WGS sequence"/>
</dbReference>
<accession>A0A1H1JGY7</accession>
<feature type="domain" description="VOC" evidence="1">
    <location>
        <begin position="2"/>
        <end position="126"/>
    </location>
</feature>
<proteinExistence type="predicted"/>
<evidence type="ECO:0000313" key="3">
    <source>
        <dbReference type="Proteomes" id="UP000199365"/>
    </source>
</evidence>
<organism evidence="2 3">
    <name type="scientific">Paraburkholderia tuberum</name>
    <dbReference type="NCBI Taxonomy" id="157910"/>
    <lineage>
        <taxon>Bacteria</taxon>
        <taxon>Pseudomonadati</taxon>
        <taxon>Pseudomonadota</taxon>
        <taxon>Betaproteobacteria</taxon>
        <taxon>Burkholderiales</taxon>
        <taxon>Burkholderiaceae</taxon>
        <taxon>Paraburkholderia</taxon>
    </lineage>
</organism>
<dbReference type="SUPFAM" id="SSF54593">
    <property type="entry name" value="Glyoxalase/Bleomycin resistance protein/Dihydroxybiphenyl dioxygenase"/>
    <property type="match status" value="1"/>
</dbReference>